<sequence>MFLSRSECHSDHTIGRFCYCWFLCSYPRSTADIKLKGSCVIGYLVLTSQYEMLASTSVRLPTEGI</sequence>
<reference evidence="1" key="1">
    <citation type="submission" date="2019-07" db="EMBL/GenBank/DDBJ databases">
        <title>Annotation for the trematode Paragonimus miyazaki's.</title>
        <authorList>
            <person name="Choi Y.-J."/>
        </authorList>
    </citation>
    <scope>NUCLEOTIDE SEQUENCE</scope>
    <source>
        <strain evidence="1">Japan</strain>
    </source>
</reference>
<gene>
    <name evidence="1" type="ORF">EG68_09429</name>
</gene>
<protein>
    <submittedName>
        <fullName evidence="1">Uncharacterized protein</fullName>
    </submittedName>
</protein>
<evidence type="ECO:0000313" key="2">
    <source>
        <dbReference type="Proteomes" id="UP000822476"/>
    </source>
</evidence>
<organism evidence="1 2">
    <name type="scientific">Paragonimus skrjabini miyazakii</name>
    <dbReference type="NCBI Taxonomy" id="59628"/>
    <lineage>
        <taxon>Eukaryota</taxon>
        <taxon>Metazoa</taxon>
        <taxon>Spiralia</taxon>
        <taxon>Lophotrochozoa</taxon>
        <taxon>Platyhelminthes</taxon>
        <taxon>Trematoda</taxon>
        <taxon>Digenea</taxon>
        <taxon>Plagiorchiida</taxon>
        <taxon>Troglotremata</taxon>
        <taxon>Troglotrematidae</taxon>
        <taxon>Paragonimus</taxon>
    </lineage>
</organism>
<proteinExistence type="predicted"/>
<keyword evidence="2" id="KW-1185">Reference proteome</keyword>
<dbReference type="AlphaFoldDB" id="A0A8S9YR74"/>
<dbReference type="Proteomes" id="UP000822476">
    <property type="component" value="Unassembled WGS sequence"/>
</dbReference>
<dbReference type="EMBL" id="JTDE01005064">
    <property type="protein sequence ID" value="KAF7251403.1"/>
    <property type="molecule type" value="Genomic_DNA"/>
</dbReference>
<comment type="caution">
    <text evidence="1">The sequence shown here is derived from an EMBL/GenBank/DDBJ whole genome shotgun (WGS) entry which is preliminary data.</text>
</comment>
<name>A0A8S9YR74_9TREM</name>
<evidence type="ECO:0000313" key="1">
    <source>
        <dbReference type="EMBL" id="KAF7251403.1"/>
    </source>
</evidence>
<accession>A0A8S9YR74</accession>